<dbReference type="InterPro" id="IPR042178">
    <property type="entry name" value="Serpin_sf_1"/>
</dbReference>
<evidence type="ECO:0000259" key="12">
    <source>
        <dbReference type="SMART" id="SM00093"/>
    </source>
</evidence>
<dbReference type="Pfam" id="PF00079">
    <property type="entry name" value="Serpin"/>
    <property type="match status" value="1"/>
</dbReference>
<organism evidence="13 14">
    <name type="scientific">Chionis minor</name>
    <name type="common">Black-faced sheathbill</name>
    <dbReference type="NCBI Taxonomy" id="227182"/>
    <lineage>
        <taxon>Eukaryota</taxon>
        <taxon>Metazoa</taxon>
        <taxon>Chordata</taxon>
        <taxon>Craniata</taxon>
        <taxon>Vertebrata</taxon>
        <taxon>Euteleostomi</taxon>
        <taxon>Archelosauria</taxon>
        <taxon>Archosauria</taxon>
        <taxon>Dinosauria</taxon>
        <taxon>Saurischia</taxon>
        <taxon>Theropoda</taxon>
        <taxon>Coelurosauria</taxon>
        <taxon>Aves</taxon>
        <taxon>Neognathae</taxon>
        <taxon>Neoaves</taxon>
        <taxon>Charadriiformes</taxon>
        <taxon>Chionididae</taxon>
        <taxon>Chionis</taxon>
    </lineage>
</organism>
<dbReference type="SUPFAM" id="SSF56574">
    <property type="entry name" value="Serpins"/>
    <property type="match status" value="1"/>
</dbReference>
<comment type="function">
    <text evidence="9">Regulates the activity of the neutrophil proteases.</text>
</comment>
<feature type="domain" description="Serpin" evidence="12">
    <location>
        <begin position="13"/>
        <end position="379"/>
    </location>
</feature>
<comment type="caution">
    <text evidence="13">The sequence shown here is derived from an EMBL/GenBank/DDBJ whole genome shotgun (WGS) entry which is preliminary data.</text>
</comment>
<evidence type="ECO:0000256" key="6">
    <source>
        <dbReference type="ARBA" id="ARBA00022990"/>
    </source>
</evidence>
<evidence type="ECO:0000256" key="5">
    <source>
        <dbReference type="ARBA" id="ARBA00022900"/>
    </source>
</evidence>
<dbReference type="PROSITE" id="PS00284">
    <property type="entry name" value="SERPIN"/>
    <property type="match status" value="1"/>
</dbReference>
<dbReference type="FunFam" id="2.10.310.10:FF:000001">
    <property type="entry name" value="Serpin family A member 1"/>
    <property type="match status" value="1"/>
</dbReference>
<dbReference type="PANTHER" id="PTHR11461">
    <property type="entry name" value="SERINE PROTEASE INHIBITOR, SERPIN"/>
    <property type="match status" value="1"/>
</dbReference>
<comment type="subunit">
    <text evidence="7">Forms a complex with the monomeric form of beta-tryptase.</text>
</comment>
<evidence type="ECO:0000256" key="8">
    <source>
        <dbReference type="ARBA" id="ARBA00039202"/>
    </source>
</evidence>
<name>A0A7K7FLY9_CHIMN</name>
<dbReference type="AlphaFoldDB" id="A0A7K7FLY9"/>
<dbReference type="InterPro" id="IPR023796">
    <property type="entry name" value="Serpin_dom"/>
</dbReference>
<dbReference type="GO" id="GO:0005615">
    <property type="term" value="C:extracellular space"/>
    <property type="evidence" value="ECO:0007669"/>
    <property type="project" value="InterPro"/>
</dbReference>
<keyword evidence="14" id="KW-1185">Reference proteome</keyword>
<evidence type="ECO:0000256" key="9">
    <source>
        <dbReference type="ARBA" id="ARBA00059846"/>
    </source>
</evidence>
<proteinExistence type="inferred from homology"/>
<evidence type="ECO:0000313" key="14">
    <source>
        <dbReference type="Proteomes" id="UP000557271"/>
    </source>
</evidence>
<evidence type="ECO:0000256" key="1">
    <source>
        <dbReference type="ARBA" id="ARBA00004496"/>
    </source>
</evidence>
<dbReference type="InterPro" id="IPR000215">
    <property type="entry name" value="Serpin_fam"/>
</dbReference>
<protein>
    <recommendedName>
        <fullName evidence="10">Leukocyte elastase inhibitor</fullName>
    </recommendedName>
    <alternativeName>
        <fullName evidence="11">Serpin B1</fullName>
    </alternativeName>
    <alternativeName>
        <fullName evidence="8">Serpin B6</fullName>
    </alternativeName>
</protein>
<dbReference type="PRINTS" id="PR00676">
    <property type="entry name" value="MASPIN"/>
</dbReference>
<evidence type="ECO:0000256" key="4">
    <source>
        <dbReference type="ARBA" id="ARBA00022690"/>
    </source>
</evidence>
<dbReference type="CDD" id="cd19956">
    <property type="entry name" value="serpinB"/>
    <property type="match status" value="1"/>
</dbReference>
<dbReference type="GO" id="GO:0005737">
    <property type="term" value="C:cytoplasm"/>
    <property type="evidence" value="ECO:0007669"/>
    <property type="project" value="UniProtKB-SubCell"/>
</dbReference>
<dbReference type="InterPro" id="IPR042185">
    <property type="entry name" value="Serpin_sf_2"/>
</dbReference>
<dbReference type="InterPro" id="IPR036186">
    <property type="entry name" value="Serpin_sf"/>
</dbReference>
<dbReference type="FunFam" id="3.30.497.10:FF:000001">
    <property type="entry name" value="Serine protease inhibitor"/>
    <property type="match status" value="1"/>
</dbReference>
<dbReference type="OrthoDB" id="671595at2759"/>
<keyword evidence="3" id="KW-0963">Cytoplasm</keyword>
<evidence type="ECO:0000313" key="13">
    <source>
        <dbReference type="EMBL" id="NWY58299.1"/>
    </source>
</evidence>
<dbReference type="FunFam" id="2.30.39.10:FF:000014">
    <property type="entry name" value="Serpin family B member 9"/>
    <property type="match status" value="1"/>
</dbReference>
<accession>A0A7K7FLY9</accession>
<feature type="non-terminal residue" evidence="13">
    <location>
        <position position="379"/>
    </location>
</feature>
<evidence type="ECO:0000256" key="10">
    <source>
        <dbReference type="ARBA" id="ARBA00073281"/>
    </source>
</evidence>
<evidence type="ECO:0000256" key="7">
    <source>
        <dbReference type="ARBA" id="ARBA00038828"/>
    </source>
</evidence>
<keyword evidence="6" id="KW-0007">Acetylation</keyword>
<evidence type="ECO:0000256" key="3">
    <source>
        <dbReference type="ARBA" id="ARBA00022490"/>
    </source>
</evidence>
<dbReference type="SMART" id="SM00093">
    <property type="entry name" value="SERPIN"/>
    <property type="match status" value="1"/>
</dbReference>
<dbReference type="Gene3D" id="3.30.497.10">
    <property type="entry name" value="Antithrombin, subunit I, domain 2"/>
    <property type="match status" value="1"/>
</dbReference>
<dbReference type="Gene3D" id="2.30.39.10">
    <property type="entry name" value="Alpha-1-antitrypsin, domain 1"/>
    <property type="match status" value="1"/>
</dbReference>
<evidence type="ECO:0000256" key="2">
    <source>
        <dbReference type="ARBA" id="ARBA00006426"/>
    </source>
</evidence>
<feature type="non-terminal residue" evidence="13">
    <location>
        <position position="1"/>
    </location>
</feature>
<evidence type="ECO:0000256" key="11">
    <source>
        <dbReference type="ARBA" id="ARBA00079383"/>
    </source>
</evidence>
<comment type="subcellular location">
    <subcellularLocation>
        <location evidence="1">Cytoplasm</location>
    </subcellularLocation>
</comment>
<dbReference type="EMBL" id="VZSF01007301">
    <property type="protein sequence ID" value="NWY58299.1"/>
    <property type="molecule type" value="Genomic_DNA"/>
</dbReference>
<keyword evidence="5" id="KW-0722">Serine protease inhibitor</keyword>
<dbReference type="PANTHER" id="PTHR11461:SF204">
    <property type="entry name" value="SERPIN B6"/>
    <property type="match status" value="1"/>
</dbReference>
<dbReference type="Proteomes" id="UP000557271">
    <property type="component" value="Unassembled WGS sequence"/>
</dbReference>
<dbReference type="Gene3D" id="2.10.310.10">
    <property type="entry name" value="Serpins superfamily"/>
    <property type="match status" value="1"/>
</dbReference>
<sequence length="379" mass="42571">MDSLCAANTTFALDLLSKLCENKSGQNLFFSPFSISSALSMILLGSKGNTGAQIAKVLSLNTDEDAHNGYQSLLSEINDPNTKYILRTANRLYGEKTFEFLSSFIESSQKLYHAGLEQTDFMHASEDSRKQINGWVEERTEGKIQNLLAEGIIDSMTRLVLVNAIYFKGNWEKQFDKASTSERPFHINKNETKPVQMMSKKDRFNMTYIGDVQTKILELPYVGNELSMIILLPNASQDESTGLESLERELTYEKLIDWINPEMMDCTEVRVSLPRFKLEEHYDLKPLLSSMGMPDAFDSAKADFSGISAGNELVLSEVVHKSFVEVNEEGTEAAAATAGVMMMRCSLITPEFTADHPFLFFIRHNKTSSILFCGRFCSP</sequence>
<comment type="similarity">
    <text evidence="2">Belongs to the serpin family. Ov-serpin subfamily.</text>
</comment>
<dbReference type="GO" id="GO:0004867">
    <property type="term" value="F:serine-type endopeptidase inhibitor activity"/>
    <property type="evidence" value="ECO:0007669"/>
    <property type="project" value="UniProtKB-KW"/>
</dbReference>
<dbReference type="InterPro" id="IPR023795">
    <property type="entry name" value="Serpin_CS"/>
</dbReference>
<keyword evidence="4" id="KW-0646">Protease inhibitor</keyword>
<gene>
    <name evidence="13" type="primary">Serpinb6</name>
    <name evidence="13" type="ORF">CHIMIN_R10401</name>
</gene>
<dbReference type="InterPro" id="IPR000240">
    <property type="entry name" value="Serpin_B9/Maspin"/>
</dbReference>
<reference evidence="13 14" key="1">
    <citation type="submission" date="2019-09" db="EMBL/GenBank/DDBJ databases">
        <title>Bird 10,000 Genomes (B10K) Project - Family phase.</title>
        <authorList>
            <person name="Zhang G."/>
        </authorList>
    </citation>
    <scope>NUCLEOTIDE SEQUENCE [LARGE SCALE GENOMIC DNA]</scope>
    <source>
        <strain evidence="13">B10K-UC-030-51</strain>
    </source>
</reference>